<gene>
    <name evidence="7" type="ORF">ACFFNY_14120</name>
</gene>
<protein>
    <submittedName>
        <fullName evidence="7">Response regulator</fullName>
    </submittedName>
</protein>
<dbReference type="Gene3D" id="3.40.50.2300">
    <property type="match status" value="1"/>
</dbReference>
<evidence type="ECO:0000313" key="8">
    <source>
        <dbReference type="Proteomes" id="UP001589619"/>
    </source>
</evidence>
<dbReference type="RefSeq" id="WP_344903532.1">
    <property type="nucleotide sequence ID" value="NZ_BAAAYO010000001.1"/>
</dbReference>
<dbReference type="Proteomes" id="UP001589619">
    <property type="component" value="Unassembled WGS sequence"/>
</dbReference>
<dbReference type="Pfam" id="PF00072">
    <property type="entry name" value="Response_reg"/>
    <property type="match status" value="1"/>
</dbReference>
<evidence type="ECO:0000256" key="4">
    <source>
        <dbReference type="ARBA" id="ARBA00023163"/>
    </source>
</evidence>
<accession>A0ABV5VWT7</accession>
<dbReference type="InterPro" id="IPR016032">
    <property type="entry name" value="Sig_transdc_resp-reg_C-effctor"/>
</dbReference>
<dbReference type="InterPro" id="IPR005158">
    <property type="entry name" value="BTAD"/>
</dbReference>
<keyword evidence="4" id="KW-0804">Transcription</keyword>
<proteinExistence type="predicted"/>
<keyword evidence="2" id="KW-0805">Transcription regulation</keyword>
<evidence type="ECO:0000313" key="7">
    <source>
        <dbReference type="EMBL" id="MFB9752698.1"/>
    </source>
</evidence>
<feature type="modified residue" description="4-aspartylphosphate" evidence="5">
    <location>
        <position position="54"/>
    </location>
</feature>
<dbReference type="InterPro" id="IPR001789">
    <property type="entry name" value="Sig_transdc_resp-reg_receiver"/>
</dbReference>
<keyword evidence="5" id="KW-0597">Phosphoprotein</keyword>
<sequence length="365" mass="42616">MLRIIVVDDEELPMMRLKRLLTEISEHSEIATFLDPLDAYDYARSHRVDIAFLDISMPDVNGMKLAGLLVDIHPNIEFIFVTGFDEYAVRAFEINALDYIMKPVTIERLTVTMEKIRRVHRPVVAGADLEVHLFGGMRIHYQGAGGGRELLKLRSPKTEELFAFLICKRTVSREEIIDMLWSGLLPDKAWKNLNSTLYYIRKAIDASNCSCEITTMGDEIRLHTDGLYCDLYEFERLWKEIRHTSERNADLLERAAALYTGPLLQGKSCEWAIPYIRHSEKQYMELLELLAQHYRECHQPIRALHYYSEIVKLDGTREDIHVELIRVLVELGRKHEATRQYQQLEEMLLRELDVRPDPKIKEMLL</sequence>
<dbReference type="Gene3D" id="1.10.10.10">
    <property type="entry name" value="Winged helix-like DNA-binding domain superfamily/Winged helix DNA-binding domain"/>
    <property type="match status" value="1"/>
</dbReference>
<evidence type="ECO:0000256" key="3">
    <source>
        <dbReference type="ARBA" id="ARBA00023125"/>
    </source>
</evidence>
<evidence type="ECO:0000256" key="5">
    <source>
        <dbReference type="PROSITE-ProRule" id="PRU00169"/>
    </source>
</evidence>
<dbReference type="PANTHER" id="PTHR35807">
    <property type="entry name" value="TRANSCRIPTIONAL REGULATOR REDD-RELATED"/>
    <property type="match status" value="1"/>
</dbReference>
<dbReference type="PROSITE" id="PS50110">
    <property type="entry name" value="RESPONSE_REGULATORY"/>
    <property type="match status" value="1"/>
</dbReference>
<evidence type="ECO:0000256" key="1">
    <source>
        <dbReference type="ARBA" id="ARBA00023012"/>
    </source>
</evidence>
<feature type="domain" description="Response regulatory" evidence="6">
    <location>
        <begin position="3"/>
        <end position="117"/>
    </location>
</feature>
<dbReference type="InterPro" id="IPR051677">
    <property type="entry name" value="AfsR-DnrI-RedD_regulator"/>
</dbReference>
<dbReference type="SUPFAM" id="SSF48452">
    <property type="entry name" value="TPR-like"/>
    <property type="match status" value="1"/>
</dbReference>
<dbReference type="SUPFAM" id="SSF46894">
    <property type="entry name" value="C-terminal effector domain of the bipartite response regulators"/>
    <property type="match status" value="1"/>
</dbReference>
<comment type="caution">
    <text evidence="7">The sequence shown here is derived from an EMBL/GenBank/DDBJ whole genome shotgun (WGS) entry which is preliminary data.</text>
</comment>
<dbReference type="Gene3D" id="1.25.40.10">
    <property type="entry name" value="Tetratricopeptide repeat domain"/>
    <property type="match status" value="1"/>
</dbReference>
<dbReference type="EMBL" id="JBHMAG010000012">
    <property type="protein sequence ID" value="MFB9752698.1"/>
    <property type="molecule type" value="Genomic_DNA"/>
</dbReference>
<reference evidence="7 8" key="1">
    <citation type="submission" date="2024-09" db="EMBL/GenBank/DDBJ databases">
        <authorList>
            <person name="Sun Q."/>
            <person name="Mori K."/>
        </authorList>
    </citation>
    <scope>NUCLEOTIDE SEQUENCE [LARGE SCALE GENOMIC DNA]</scope>
    <source>
        <strain evidence="7 8">JCM 12520</strain>
    </source>
</reference>
<dbReference type="SMART" id="SM01043">
    <property type="entry name" value="BTAD"/>
    <property type="match status" value="1"/>
</dbReference>
<organism evidence="7 8">
    <name type="scientific">Paenibacillus hodogayensis</name>
    <dbReference type="NCBI Taxonomy" id="279208"/>
    <lineage>
        <taxon>Bacteria</taxon>
        <taxon>Bacillati</taxon>
        <taxon>Bacillota</taxon>
        <taxon>Bacilli</taxon>
        <taxon>Bacillales</taxon>
        <taxon>Paenibacillaceae</taxon>
        <taxon>Paenibacillus</taxon>
    </lineage>
</organism>
<dbReference type="InterPro" id="IPR011006">
    <property type="entry name" value="CheY-like_superfamily"/>
</dbReference>
<dbReference type="SUPFAM" id="SSF52172">
    <property type="entry name" value="CheY-like"/>
    <property type="match status" value="1"/>
</dbReference>
<evidence type="ECO:0000259" key="6">
    <source>
        <dbReference type="PROSITE" id="PS50110"/>
    </source>
</evidence>
<dbReference type="Pfam" id="PF03704">
    <property type="entry name" value="BTAD"/>
    <property type="match status" value="1"/>
</dbReference>
<keyword evidence="8" id="KW-1185">Reference proteome</keyword>
<dbReference type="SMART" id="SM00448">
    <property type="entry name" value="REC"/>
    <property type="match status" value="1"/>
</dbReference>
<name>A0ABV5VWT7_9BACL</name>
<dbReference type="InterPro" id="IPR011990">
    <property type="entry name" value="TPR-like_helical_dom_sf"/>
</dbReference>
<keyword evidence="3" id="KW-0238">DNA-binding</keyword>
<evidence type="ECO:0000256" key="2">
    <source>
        <dbReference type="ARBA" id="ARBA00023015"/>
    </source>
</evidence>
<dbReference type="InterPro" id="IPR036388">
    <property type="entry name" value="WH-like_DNA-bd_sf"/>
</dbReference>
<keyword evidence="1" id="KW-0902">Two-component regulatory system</keyword>